<dbReference type="AlphaFoldDB" id="A0A143ZAR4"/>
<sequence>KVCQMATKRFPLYDEQGREHLLTASETIDYLLGEVIALSQTVAELEATVSRLSEGALSKTNSFEDEGIPF</sequence>
<dbReference type="EMBL" id="FJNB01000037">
    <property type="protein sequence ID" value="CZR10526.1"/>
    <property type="molecule type" value="Genomic_DNA"/>
</dbReference>
<organism evidence="2 3">
    <name type="scientific">Trichococcus ilyis</name>
    <dbReference type="NCBI Taxonomy" id="640938"/>
    <lineage>
        <taxon>Bacteria</taxon>
        <taxon>Bacillati</taxon>
        <taxon>Bacillota</taxon>
        <taxon>Bacilli</taxon>
        <taxon>Lactobacillales</taxon>
        <taxon>Carnobacteriaceae</taxon>
        <taxon>Trichococcus</taxon>
    </lineage>
</organism>
<accession>A0A143ZAR4</accession>
<name>A0A143ZAR4_9LACT</name>
<evidence type="ECO:0000313" key="2">
    <source>
        <dbReference type="EMBL" id="CZR10526.1"/>
    </source>
</evidence>
<proteinExistence type="predicted"/>
<gene>
    <name evidence="1" type="ORF">TR210_2200</name>
    <name evidence="2" type="ORF">TR210_2945</name>
</gene>
<protein>
    <submittedName>
        <fullName evidence="2">Uncharacterized protein</fullName>
    </submittedName>
</protein>
<dbReference type="EMBL" id="FJNB01000017">
    <property type="protein sequence ID" value="CZR05180.1"/>
    <property type="molecule type" value="Genomic_DNA"/>
</dbReference>
<dbReference type="Proteomes" id="UP000076878">
    <property type="component" value="Unassembled WGS sequence"/>
</dbReference>
<reference evidence="2 3" key="1">
    <citation type="submission" date="2016-02" db="EMBL/GenBank/DDBJ databases">
        <authorList>
            <person name="Wen L."/>
            <person name="He K."/>
            <person name="Yang H."/>
        </authorList>
    </citation>
    <scope>NUCLEOTIDE SEQUENCE [LARGE SCALE GENOMIC DNA]</scope>
    <source>
        <strain evidence="2">Trichococcus_R210</strain>
    </source>
</reference>
<evidence type="ECO:0000313" key="3">
    <source>
        <dbReference type="Proteomes" id="UP000076878"/>
    </source>
</evidence>
<dbReference type="RefSeq" id="WP_204243797.1">
    <property type="nucleotide sequence ID" value="NZ_FJNB01000017.1"/>
</dbReference>
<evidence type="ECO:0000313" key="1">
    <source>
        <dbReference type="EMBL" id="CZR05180.1"/>
    </source>
</evidence>
<feature type="non-terminal residue" evidence="2">
    <location>
        <position position="1"/>
    </location>
</feature>